<evidence type="ECO:0008006" key="8">
    <source>
        <dbReference type="Google" id="ProtNLM"/>
    </source>
</evidence>
<evidence type="ECO:0000256" key="4">
    <source>
        <dbReference type="ARBA" id="ARBA00022840"/>
    </source>
</evidence>
<dbReference type="GO" id="GO:0005524">
    <property type="term" value="F:ATP binding"/>
    <property type="evidence" value="ECO:0007669"/>
    <property type="project" value="UniProtKB-KW"/>
</dbReference>
<dbReference type="EMBL" id="KV448151">
    <property type="protein sequence ID" value="OAX42729.1"/>
    <property type="molecule type" value="Genomic_DNA"/>
</dbReference>
<evidence type="ECO:0000256" key="5">
    <source>
        <dbReference type="SAM" id="MobiDB-lite"/>
    </source>
</evidence>
<dbReference type="OrthoDB" id="6500128at2759"/>
<dbReference type="InterPro" id="IPR050173">
    <property type="entry name" value="ABC_transporter_C-like"/>
</dbReference>
<protein>
    <recommendedName>
        <fullName evidence="8">ABC transporter domain-containing protein</fullName>
    </recommendedName>
</protein>
<dbReference type="STRING" id="1314800.A0A1B7ND20"/>
<keyword evidence="3" id="KW-0547">Nucleotide-binding</keyword>
<evidence type="ECO:0000313" key="7">
    <source>
        <dbReference type="Proteomes" id="UP000092154"/>
    </source>
</evidence>
<evidence type="ECO:0000313" key="6">
    <source>
        <dbReference type="EMBL" id="OAX42729.1"/>
    </source>
</evidence>
<accession>A0A1B7ND20</accession>
<evidence type="ECO:0000256" key="2">
    <source>
        <dbReference type="ARBA" id="ARBA00009726"/>
    </source>
</evidence>
<gene>
    <name evidence="6" type="ORF">K503DRAFT_779744</name>
</gene>
<dbReference type="GO" id="GO:0016020">
    <property type="term" value="C:membrane"/>
    <property type="evidence" value="ECO:0007669"/>
    <property type="project" value="UniProtKB-SubCell"/>
</dbReference>
<comment type="subcellular location">
    <subcellularLocation>
        <location evidence="1">Membrane</location>
        <topology evidence="1">Multi-pass membrane protein</topology>
    </subcellularLocation>
</comment>
<dbReference type="InterPro" id="IPR027417">
    <property type="entry name" value="P-loop_NTPase"/>
</dbReference>
<keyword evidence="4" id="KW-0067">ATP-binding</keyword>
<dbReference type="AlphaFoldDB" id="A0A1B7ND20"/>
<dbReference type="Proteomes" id="UP000092154">
    <property type="component" value="Unassembled WGS sequence"/>
</dbReference>
<dbReference type="PANTHER" id="PTHR24223:SF456">
    <property type="entry name" value="MULTIDRUG RESISTANCE-ASSOCIATED PROTEIN LETHAL(2)03659"/>
    <property type="match status" value="1"/>
</dbReference>
<dbReference type="GO" id="GO:0042626">
    <property type="term" value="F:ATPase-coupled transmembrane transporter activity"/>
    <property type="evidence" value="ECO:0007669"/>
    <property type="project" value="TreeGrafter"/>
</dbReference>
<feature type="compositionally biased region" description="Basic residues" evidence="5">
    <location>
        <begin position="224"/>
        <end position="238"/>
    </location>
</feature>
<name>A0A1B7ND20_9AGAM</name>
<reference evidence="6 7" key="1">
    <citation type="submission" date="2016-06" db="EMBL/GenBank/DDBJ databases">
        <title>Comparative genomics of the ectomycorrhizal sister species Rhizopogon vinicolor and Rhizopogon vesiculosus (Basidiomycota: Boletales) reveals a divergence of the mating type B locus.</title>
        <authorList>
            <consortium name="DOE Joint Genome Institute"/>
            <person name="Mujic A.B."/>
            <person name="Kuo A."/>
            <person name="Tritt A."/>
            <person name="Lipzen A."/>
            <person name="Chen C."/>
            <person name="Johnson J."/>
            <person name="Sharma A."/>
            <person name="Barry K."/>
            <person name="Grigoriev I.V."/>
            <person name="Spatafora J.W."/>
        </authorList>
    </citation>
    <scope>NUCLEOTIDE SEQUENCE [LARGE SCALE GENOMIC DNA]</scope>
    <source>
        <strain evidence="6 7">AM-OR11-026</strain>
    </source>
</reference>
<feature type="region of interest" description="Disordered" evidence="5">
    <location>
        <begin position="213"/>
        <end position="241"/>
    </location>
</feature>
<dbReference type="InParanoid" id="A0A1B7ND20"/>
<dbReference type="Gene3D" id="3.40.50.300">
    <property type="entry name" value="P-loop containing nucleotide triphosphate hydrolases"/>
    <property type="match status" value="1"/>
</dbReference>
<sequence>MGSPRRKNKLANPSLRRTESRPLLLVLDDAGNRHNAENMNSTFIRNEVVISGSLAKAGGNILSLKGVCGGNLMMSSKNFNKERKDKHGIGSTEPEATLRGPPFQILSQANKLNEQLTLRRQWFGLVEDRMVTDSTAKILCISQEFSYLRILSQRFVLAGFRSILLPLITQSHYDLMHDNNTLVDSAETLDETLVANDEMDVAVRAEGASFTWDSPPLRPEDPKKKSKCNKMGMKRGKPMPKPSTSFMDIDMEIPQGQLVVIVGAVEMGKTSLLQGLIGEMRRISGKVEFWWNTTIRYNICFGRPFDEERYWKAVRDACLEPDLEMLAKL</sequence>
<evidence type="ECO:0000256" key="3">
    <source>
        <dbReference type="ARBA" id="ARBA00022741"/>
    </source>
</evidence>
<evidence type="ECO:0000256" key="1">
    <source>
        <dbReference type="ARBA" id="ARBA00004141"/>
    </source>
</evidence>
<keyword evidence="7" id="KW-1185">Reference proteome</keyword>
<organism evidence="6 7">
    <name type="scientific">Rhizopogon vinicolor AM-OR11-026</name>
    <dbReference type="NCBI Taxonomy" id="1314800"/>
    <lineage>
        <taxon>Eukaryota</taxon>
        <taxon>Fungi</taxon>
        <taxon>Dikarya</taxon>
        <taxon>Basidiomycota</taxon>
        <taxon>Agaricomycotina</taxon>
        <taxon>Agaricomycetes</taxon>
        <taxon>Agaricomycetidae</taxon>
        <taxon>Boletales</taxon>
        <taxon>Suillineae</taxon>
        <taxon>Rhizopogonaceae</taxon>
        <taxon>Rhizopogon</taxon>
    </lineage>
</organism>
<comment type="similarity">
    <text evidence="2">Belongs to the ABC transporter superfamily. ABCC family. Conjugate transporter (TC 3.A.1.208) subfamily.</text>
</comment>
<dbReference type="PANTHER" id="PTHR24223">
    <property type="entry name" value="ATP-BINDING CASSETTE SUB-FAMILY C"/>
    <property type="match status" value="1"/>
</dbReference>
<proteinExistence type="inferred from homology"/>
<dbReference type="SUPFAM" id="SSF52540">
    <property type="entry name" value="P-loop containing nucleoside triphosphate hydrolases"/>
    <property type="match status" value="1"/>
</dbReference>